<keyword evidence="2 3" id="KW-0456">Lyase</keyword>
<dbReference type="UniPathway" id="UPA00079"/>
<evidence type="ECO:0000313" key="5">
    <source>
        <dbReference type="EMBL" id="MBB6445811.1"/>
    </source>
</evidence>
<proteinExistence type="inferred from homology"/>
<comment type="caution">
    <text evidence="5">The sequence shown here is derived from an EMBL/GenBank/DDBJ whole genome shotgun (WGS) entry which is preliminary data.</text>
</comment>
<dbReference type="EMBL" id="JACHGK010000007">
    <property type="protein sequence ID" value="MBB6445811.1"/>
    <property type="molecule type" value="Genomic_DNA"/>
</dbReference>
<comment type="pathway">
    <text evidence="3">Quinol/quinone metabolism; 1,4-dihydroxy-2-naphthoate biosynthesis; 1,4-dihydroxy-2-naphthoate from chorismate: step 3/7.</text>
</comment>
<keyword evidence="1 3" id="KW-0474">Menaquinone biosynthesis</keyword>
<name>A0A7X0LVB4_9BACI</name>
<gene>
    <name evidence="3" type="primary">menH</name>
    <name evidence="5" type="ORF">HNR53_002436</name>
</gene>
<evidence type="ECO:0000259" key="4">
    <source>
        <dbReference type="Pfam" id="PF00561"/>
    </source>
</evidence>
<comment type="pathway">
    <text evidence="3">Quinol/quinone metabolism; menaquinone biosynthesis.</text>
</comment>
<dbReference type="NCBIfam" id="TIGR03695">
    <property type="entry name" value="menH_SHCHC"/>
    <property type="match status" value="1"/>
</dbReference>
<comment type="similarity">
    <text evidence="3">Belongs to the AB hydrolase superfamily. MenH family.</text>
</comment>
<accession>A0A7X0LVB4</accession>
<dbReference type="PANTHER" id="PTHR42916">
    <property type="entry name" value="2-SUCCINYL-5-ENOLPYRUVYL-6-HYDROXY-3-CYCLOHEXENE-1-CARBOXYLATE SYNTHASE"/>
    <property type="match status" value="1"/>
</dbReference>
<dbReference type="InterPro" id="IPR029058">
    <property type="entry name" value="AB_hydrolase_fold"/>
</dbReference>
<evidence type="ECO:0000256" key="1">
    <source>
        <dbReference type="ARBA" id="ARBA00022428"/>
    </source>
</evidence>
<comment type="subunit">
    <text evidence="3">Monomer.</text>
</comment>
<dbReference type="InterPro" id="IPR000073">
    <property type="entry name" value="AB_hydrolase_1"/>
</dbReference>
<feature type="domain" description="AB hydrolase-1" evidence="4">
    <location>
        <begin position="26"/>
        <end position="262"/>
    </location>
</feature>
<dbReference type="Gene3D" id="3.40.50.1820">
    <property type="entry name" value="alpha/beta hydrolase"/>
    <property type="match status" value="1"/>
</dbReference>
<protein>
    <recommendedName>
        <fullName evidence="3">Putative 2-succinyl-6-hydroxy-2,4-cyclohexadiene-1-carboxylate synthase</fullName>
        <shortName evidence="3">SHCHC synthase</shortName>
        <ecNumber evidence="3">4.2.99.20</ecNumber>
    </recommendedName>
</protein>
<dbReference type="SUPFAM" id="SSF53474">
    <property type="entry name" value="alpha/beta-Hydrolases"/>
    <property type="match status" value="1"/>
</dbReference>
<dbReference type="AlphaFoldDB" id="A0A7X0LVB4"/>
<dbReference type="Proteomes" id="UP000531594">
    <property type="component" value="Unassembled WGS sequence"/>
</dbReference>
<evidence type="ECO:0000313" key="6">
    <source>
        <dbReference type="Proteomes" id="UP000531594"/>
    </source>
</evidence>
<dbReference type="UniPathway" id="UPA01057">
    <property type="reaction ID" value="UER00900"/>
</dbReference>
<evidence type="ECO:0000256" key="2">
    <source>
        <dbReference type="ARBA" id="ARBA00023239"/>
    </source>
</evidence>
<dbReference type="PANTHER" id="PTHR42916:SF1">
    <property type="entry name" value="PROTEIN PHYLLO, CHLOROPLASTIC"/>
    <property type="match status" value="1"/>
</dbReference>
<evidence type="ECO:0000256" key="3">
    <source>
        <dbReference type="HAMAP-Rule" id="MF_01660"/>
    </source>
</evidence>
<comment type="catalytic activity">
    <reaction evidence="3">
        <text>5-enolpyruvoyl-6-hydroxy-2-succinyl-cyclohex-3-ene-1-carboxylate = (1R,6R)-6-hydroxy-2-succinyl-cyclohexa-2,4-diene-1-carboxylate + pyruvate</text>
        <dbReference type="Rhea" id="RHEA:25597"/>
        <dbReference type="ChEBI" id="CHEBI:15361"/>
        <dbReference type="ChEBI" id="CHEBI:58689"/>
        <dbReference type="ChEBI" id="CHEBI:58818"/>
        <dbReference type="EC" id="4.2.99.20"/>
    </reaction>
</comment>
<dbReference type="EC" id="4.2.99.20" evidence="3"/>
<dbReference type="GO" id="GO:0070205">
    <property type="term" value="F:2-succinyl-6-hydroxy-2,4-cyclohexadiene-1-carboxylate synthase activity"/>
    <property type="evidence" value="ECO:0007669"/>
    <property type="project" value="UniProtKB-UniRule"/>
</dbReference>
<dbReference type="PRINTS" id="PR00111">
    <property type="entry name" value="ABHYDROLASE"/>
</dbReference>
<organism evidence="5 6">
    <name type="scientific">Bacillus benzoevorans</name>
    <dbReference type="NCBI Taxonomy" id="1456"/>
    <lineage>
        <taxon>Bacteria</taxon>
        <taxon>Bacillati</taxon>
        <taxon>Bacillota</taxon>
        <taxon>Bacilli</taxon>
        <taxon>Bacillales</taxon>
        <taxon>Bacillaceae</taxon>
        <taxon>Bacillus</taxon>
    </lineage>
</organism>
<sequence length="277" mass="31878">MEEFRLMHCEINGLNYYIEERGSGFPLILLHGFTGDCSTWEPFYQEWSGHSRLIAIDIIGHGKSDSPEQIERYDMLSVTNDIKKILEQQLHIEKADLLGYSMGGRLALSFAILFPQMVRKLILESSSPGLESETERENRRKQDEKLGLFILEQGMEKFVDYWENISLFATQKKLPSPKQERVRKQRLKNSDIGLHNSLTGMGTGAQPSWWQQLHKIEAETLLVTGSLDEKFCLIAKKMMKKIKQCKWLEVDGSGHAIHVENPDKFGTIMKRFLSNSN</sequence>
<dbReference type="GO" id="GO:0009234">
    <property type="term" value="P:menaquinone biosynthetic process"/>
    <property type="evidence" value="ECO:0007669"/>
    <property type="project" value="UniProtKB-UniRule"/>
</dbReference>
<keyword evidence="6" id="KW-1185">Reference proteome</keyword>
<dbReference type="HAMAP" id="MF_01660">
    <property type="entry name" value="MenH"/>
    <property type="match status" value="1"/>
</dbReference>
<dbReference type="InterPro" id="IPR022485">
    <property type="entry name" value="SHCHC_synthase_MenH"/>
</dbReference>
<dbReference type="Pfam" id="PF00561">
    <property type="entry name" value="Abhydrolase_1"/>
    <property type="match status" value="1"/>
</dbReference>
<comment type="function">
    <text evidence="3">Catalyzes a proton abstraction reaction that results in 2,5-elimination of pyruvate from 2-succinyl-5-enolpyruvyl-6-hydroxy-3-cyclohexene-1-carboxylate (SEPHCHC) and the formation of 2-succinyl-6-hydroxy-2,4-cyclohexadiene-1-carboxylate (SHCHC).</text>
</comment>
<reference evidence="5 6" key="1">
    <citation type="submission" date="2020-08" db="EMBL/GenBank/DDBJ databases">
        <title>Genomic Encyclopedia of Type Strains, Phase IV (KMG-IV): sequencing the most valuable type-strain genomes for metagenomic binning, comparative biology and taxonomic classification.</title>
        <authorList>
            <person name="Goeker M."/>
        </authorList>
    </citation>
    <scope>NUCLEOTIDE SEQUENCE [LARGE SCALE GENOMIC DNA]</scope>
    <source>
        <strain evidence="5 6">DSM 5391</strain>
    </source>
</reference>
<dbReference type="RefSeq" id="WP_377802080.1">
    <property type="nucleotide sequence ID" value="NZ_JACHGK010000007.1"/>
</dbReference>